<name>I1QIE8_ORYGL</name>
<reference evidence="1 2" key="2">
    <citation type="submission" date="2018-04" db="EMBL/GenBank/DDBJ databases">
        <title>OglaRS2 (Oryza glaberrima Reference Sequence Version 2).</title>
        <authorList>
            <person name="Zhang J."/>
            <person name="Kudrna D."/>
            <person name="Lee S."/>
            <person name="Talag J."/>
            <person name="Rajasekar S."/>
            <person name="Wing R.A."/>
        </authorList>
    </citation>
    <scope>NUCLEOTIDE SEQUENCE [LARGE SCALE GENOMIC DNA]</scope>
    <source>
        <strain evidence="1 2">cv. IRGC 96717</strain>
    </source>
</reference>
<dbReference type="Proteomes" id="UP000007306">
    <property type="component" value="Chromosome 8"/>
</dbReference>
<evidence type="ECO:0000313" key="1">
    <source>
        <dbReference type="EnsemblPlants" id="ORGLA08G0119900.1"/>
    </source>
</evidence>
<evidence type="ECO:0000313" key="2">
    <source>
        <dbReference type="Proteomes" id="UP000007306"/>
    </source>
</evidence>
<proteinExistence type="predicted"/>
<dbReference type="AlphaFoldDB" id="I1QIE8"/>
<dbReference type="Gramene" id="ORGLA08G0119900.1">
    <property type="protein sequence ID" value="ORGLA08G0119900.1"/>
    <property type="gene ID" value="ORGLA08G0119900"/>
</dbReference>
<dbReference type="HOGENOM" id="CLU_2678309_0_0_1"/>
<accession>I1QIE8</accession>
<keyword evidence="2" id="KW-1185">Reference proteome</keyword>
<protein>
    <submittedName>
        <fullName evidence="1">Uncharacterized protein</fullName>
    </submittedName>
</protein>
<sequence length="75" mass="8064">LEIDEGACYEHLRRLRRQILEIDEVTTGASLSTGVDQKETIIGIAIAFGSGDSGIGSSTISRGICKKKTPSLVDW</sequence>
<dbReference type="EnsemblPlants" id="ORGLA08G0119900.1">
    <property type="protein sequence ID" value="ORGLA08G0119900.1"/>
    <property type="gene ID" value="ORGLA08G0119900"/>
</dbReference>
<organism evidence="1 2">
    <name type="scientific">Oryza glaberrima</name>
    <name type="common">African rice</name>
    <dbReference type="NCBI Taxonomy" id="4538"/>
    <lineage>
        <taxon>Eukaryota</taxon>
        <taxon>Viridiplantae</taxon>
        <taxon>Streptophyta</taxon>
        <taxon>Embryophyta</taxon>
        <taxon>Tracheophyta</taxon>
        <taxon>Spermatophyta</taxon>
        <taxon>Magnoliopsida</taxon>
        <taxon>Liliopsida</taxon>
        <taxon>Poales</taxon>
        <taxon>Poaceae</taxon>
        <taxon>BOP clade</taxon>
        <taxon>Oryzoideae</taxon>
        <taxon>Oryzeae</taxon>
        <taxon>Oryzinae</taxon>
        <taxon>Oryza</taxon>
    </lineage>
</organism>
<reference evidence="1" key="1">
    <citation type="submission" date="2015-06" db="UniProtKB">
        <authorList>
            <consortium name="EnsemblPlants"/>
        </authorList>
    </citation>
    <scope>IDENTIFICATION</scope>
</reference>